<dbReference type="EMBL" id="GBXM01047210">
    <property type="protein sequence ID" value="JAH61367.1"/>
    <property type="molecule type" value="Transcribed_RNA"/>
</dbReference>
<proteinExistence type="predicted"/>
<accession>A0A0E9U6L3</accession>
<protein>
    <submittedName>
        <fullName evidence="1">Uncharacterized protein</fullName>
    </submittedName>
</protein>
<organism evidence="1">
    <name type="scientific">Anguilla anguilla</name>
    <name type="common">European freshwater eel</name>
    <name type="synonym">Muraena anguilla</name>
    <dbReference type="NCBI Taxonomy" id="7936"/>
    <lineage>
        <taxon>Eukaryota</taxon>
        <taxon>Metazoa</taxon>
        <taxon>Chordata</taxon>
        <taxon>Craniata</taxon>
        <taxon>Vertebrata</taxon>
        <taxon>Euteleostomi</taxon>
        <taxon>Actinopterygii</taxon>
        <taxon>Neopterygii</taxon>
        <taxon>Teleostei</taxon>
        <taxon>Anguilliformes</taxon>
        <taxon>Anguillidae</taxon>
        <taxon>Anguilla</taxon>
    </lineage>
</organism>
<evidence type="ECO:0000313" key="1">
    <source>
        <dbReference type="EMBL" id="JAH61367.1"/>
    </source>
</evidence>
<reference evidence="1" key="1">
    <citation type="submission" date="2014-11" db="EMBL/GenBank/DDBJ databases">
        <authorList>
            <person name="Amaro Gonzalez C."/>
        </authorList>
    </citation>
    <scope>NUCLEOTIDE SEQUENCE</scope>
</reference>
<sequence length="14" mass="1683">MVRGIKLFSSIYLR</sequence>
<reference evidence="1" key="2">
    <citation type="journal article" date="2015" name="Fish Shellfish Immunol.">
        <title>Early steps in the European eel (Anguilla anguilla)-Vibrio vulnificus interaction in the gills: Role of the RtxA13 toxin.</title>
        <authorList>
            <person name="Callol A."/>
            <person name="Pajuelo D."/>
            <person name="Ebbesson L."/>
            <person name="Teles M."/>
            <person name="MacKenzie S."/>
            <person name="Amaro C."/>
        </authorList>
    </citation>
    <scope>NUCLEOTIDE SEQUENCE</scope>
</reference>
<name>A0A0E9U6L3_ANGAN</name>